<sequence>MAEFLIEYWAPHLGEGLAKRDRQGGRYRPFAPDLIAERPVHIPTELAHRSATVERAVRRLSSCPGARDLEGISRFLLRSEAIASSMIEGIAPSPQQVALAELGQEEDIRGFGEQARLVANNITVLRHASTELVEADAVTVEDIVALHRGLLPKEQHHGLRQVQNWIGGSHWNPLDAEFVPPPPDRVPALMEDLVAYLNGSTHGPLLQAALVHAQFETIHPFTDGNGRVGRALIHTVLARRGIAPRALLPVSLVLATLSDRYVNGLTAYRYAGEPLSEPARRGTALWLTTFIEAAATAADQAERISVQIDALRHDWAERLGNWRAGNGLRAEPRAGSASARIVGMLPEVPVLTARTVQRILNVSFPSARDALEELADAAILTRKTVDKGTTGYLAREVLDLIGLAERQLASTRFDTRTSPPNRGVPANPR</sequence>
<evidence type="ECO:0000313" key="4">
    <source>
        <dbReference type="EMBL" id="GEM44156.1"/>
    </source>
</evidence>
<proteinExistence type="predicted"/>
<keyword evidence="2" id="KW-0547">Nucleotide-binding</keyword>
<dbReference type="PANTHER" id="PTHR13504:SF38">
    <property type="entry name" value="FIDO DOMAIN-CONTAINING PROTEIN"/>
    <property type="match status" value="1"/>
</dbReference>
<protein>
    <recommendedName>
        <fullName evidence="3">Fido domain-containing protein</fullName>
    </recommendedName>
</protein>
<dbReference type="EMBL" id="BJXA01000139">
    <property type="protein sequence ID" value="GEM44156.1"/>
    <property type="molecule type" value="Genomic_DNA"/>
</dbReference>
<gene>
    <name evidence="4" type="ORF">NN4_86750</name>
</gene>
<dbReference type="AlphaFoldDB" id="A0A511MVM5"/>
<feature type="domain" description="Fido" evidence="3">
    <location>
        <begin position="138"/>
        <end position="289"/>
    </location>
</feature>
<feature type="binding site" evidence="2">
    <location>
        <begin position="223"/>
        <end position="230"/>
    </location>
    <ligand>
        <name>ATP</name>
        <dbReference type="ChEBI" id="CHEBI:30616"/>
    </ligand>
</feature>
<dbReference type="Pfam" id="PF02661">
    <property type="entry name" value="Fic"/>
    <property type="match status" value="1"/>
</dbReference>
<dbReference type="GO" id="GO:0005524">
    <property type="term" value="F:ATP binding"/>
    <property type="evidence" value="ECO:0007669"/>
    <property type="project" value="UniProtKB-KW"/>
</dbReference>
<evidence type="ECO:0000256" key="2">
    <source>
        <dbReference type="PIRSR" id="PIRSR640198-2"/>
    </source>
</evidence>
<dbReference type="OrthoDB" id="9813719at2"/>
<name>A0A511MVM5_9NOCA</name>
<comment type="caution">
    <text evidence="4">The sequence shown here is derived from an EMBL/GenBank/DDBJ whole genome shotgun (WGS) entry which is preliminary data.</text>
</comment>
<dbReference type="InterPro" id="IPR036597">
    <property type="entry name" value="Fido-like_dom_sf"/>
</dbReference>
<dbReference type="PANTHER" id="PTHR13504">
    <property type="entry name" value="FIDO DOMAIN-CONTAINING PROTEIN DDB_G0283145"/>
    <property type="match status" value="1"/>
</dbReference>
<dbReference type="InterPro" id="IPR003812">
    <property type="entry name" value="Fido"/>
</dbReference>
<dbReference type="PROSITE" id="PS51459">
    <property type="entry name" value="FIDO"/>
    <property type="match status" value="1"/>
</dbReference>
<organism evidence="4 5">
    <name type="scientific">Nocardia ninae NBRC 108245</name>
    <dbReference type="NCBI Taxonomy" id="1210091"/>
    <lineage>
        <taxon>Bacteria</taxon>
        <taxon>Bacillati</taxon>
        <taxon>Actinomycetota</taxon>
        <taxon>Actinomycetes</taxon>
        <taxon>Mycobacteriales</taxon>
        <taxon>Nocardiaceae</taxon>
        <taxon>Nocardia</taxon>
    </lineage>
</organism>
<dbReference type="RefSeq" id="WP_147143930.1">
    <property type="nucleotide sequence ID" value="NZ_BJXA01000139.1"/>
</dbReference>
<dbReference type="Gene3D" id="1.10.3290.10">
    <property type="entry name" value="Fido-like domain"/>
    <property type="match status" value="1"/>
</dbReference>
<accession>A0A511MVM5</accession>
<keyword evidence="5" id="KW-1185">Reference proteome</keyword>
<dbReference type="InterPro" id="IPR040198">
    <property type="entry name" value="Fido_containing"/>
</dbReference>
<dbReference type="Proteomes" id="UP000321424">
    <property type="component" value="Unassembled WGS sequence"/>
</dbReference>
<evidence type="ECO:0000259" key="3">
    <source>
        <dbReference type="PROSITE" id="PS51459"/>
    </source>
</evidence>
<feature type="active site" evidence="1">
    <location>
        <position position="219"/>
    </location>
</feature>
<reference evidence="4 5" key="1">
    <citation type="submission" date="2019-07" db="EMBL/GenBank/DDBJ databases">
        <title>Whole genome shotgun sequence of Nocardia ninae NBRC 108245.</title>
        <authorList>
            <person name="Hosoyama A."/>
            <person name="Uohara A."/>
            <person name="Ohji S."/>
            <person name="Ichikawa N."/>
        </authorList>
    </citation>
    <scope>NUCLEOTIDE SEQUENCE [LARGE SCALE GENOMIC DNA]</scope>
    <source>
        <strain evidence="4 5">NBRC 108245</strain>
    </source>
</reference>
<evidence type="ECO:0000256" key="1">
    <source>
        <dbReference type="PIRSR" id="PIRSR640198-1"/>
    </source>
</evidence>
<dbReference type="SUPFAM" id="SSF140931">
    <property type="entry name" value="Fic-like"/>
    <property type="match status" value="1"/>
</dbReference>
<keyword evidence="2" id="KW-0067">ATP-binding</keyword>
<evidence type="ECO:0000313" key="5">
    <source>
        <dbReference type="Proteomes" id="UP000321424"/>
    </source>
</evidence>